<dbReference type="Proteomes" id="UP000824890">
    <property type="component" value="Unassembled WGS sequence"/>
</dbReference>
<keyword evidence="2" id="KW-0805">Transcription regulation</keyword>
<keyword evidence="3" id="KW-0238">DNA-binding</keyword>
<evidence type="ECO:0000313" key="10">
    <source>
        <dbReference type="EMBL" id="KAH0937153.1"/>
    </source>
</evidence>
<protein>
    <recommendedName>
        <fullName evidence="9">AP2/ERF domain-containing protein</fullName>
    </recommendedName>
</protein>
<organism evidence="10 11">
    <name type="scientific">Brassica napus</name>
    <name type="common">Rape</name>
    <dbReference type="NCBI Taxonomy" id="3708"/>
    <lineage>
        <taxon>Eukaryota</taxon>
        <taxon>Viridiplantae</taxon>
        <taxon>Streptophyta</taxon>
        <taxon>Embryophyta</taxon>
        <taxon>Tracheophyta</taxon>
        <taxon>Spermatophyta</taxon>
        <taxon>Magnoliopsida</taxon>
        <taxon>eudicotyledons</taxon>
        <taxon>Gunneridae</taxon>
        <taxon>Pentapetalae</taxon>
        <taxon>rosids</taxon>
        <taxon>malvids</taxon>
        <taxon>Brassicales</taxon>
        <taxon>Brassicaceae</taxon>
        <taxon>Brassiceae</taxon>
        <taxon>Brassica</taxon>
    </lineage>
</organism>
<evidence type="ECO:0000256" key="6">
    <source>
        <dbReference type="ARBA" id="ARBA00024343"/>
    </source>
</evidence>
<dbReference type="PRINTS" id="PR00367">
    <property type="entry name" value="ETHRSPELEMNT"/>
</dbReference>
<evidence type="ECO:0000256" key="5">
    <source>
        <dbReference type="ARBA" id="ARBA00023242"/>
    </source>
</evidence>
<reference evidence="10 11" key="1">
    <citation type="submission" date="2021-05" db="EMBL/GenBank/DDBJ databases">
        <title>Genome Assembly of Synthetic Allotetraploid Brassica napus Reveals Homoeologous Exchanges between Subgenomes.</title>
        <authorList>
            <person name="Davis J.T."/>
        </authorList>
    </citation>
    <scope>NUCLEOTIDE SEQUENCE [LARGE SCALE GENOMIC DNA]</scope>
    <source>
        <strain evidence="11">cv. Da-Ae</strain>
        <tissue evidence="10">Seedling</tissue>
    </source>
</reference>
<keyword evidence="11" id="KW-1185">Reference proteome</keyword>
<dbReference type="Gene3D" id="3.30.730.10">
    <property type="entry name" value="AP2/ERF domain"/>
    <property type="match status" value="1"/>
</dbReference>
<evidence type="ECO:0000256" key="2">
    <source>
        <dbReference type="ARBA" id="ARBA00023015"/>
    </source>
</evidence>
<feature type="region of interest" description="Disordered" evidence="7">
    <location>
        <begin position="1"/>
        <end position="28"/>
    </location>
</feature>
<feature type="compositionally biased region" description="Basic residues" evidence="7">
    <location>
        <begin position="8"/>
        <end position="21"/>
    </location>
</feature>
<evidence type="ECO:0000256" key="8">
    <source>
        <dbReference type="SAM" id="Phobius"/>
    </source>
</evidence>
<dbReference type="InterPro" id="IPR001471">
    <property type="entry name" value="AP2/ERF_dom"/>
</dbReference>
<feature type="domain" description="AP2/ERF" evidence="9">
    <location>
        <begin position="33"/>
        <end position="90"/>
    </location>
</feature>
<keyword evidence="8" id="KW-0812">Transmembrane</keyword>
<name>A0ABQ8E696_BRANA</name>
<proteinExistence type="inferred from homology"/>
<gene>
    <name evidence="10" type="ORF">HID58_004614</name>
</gene>
<evidence type="ECO:0000256" key="1">
    <source>
        <dbReference type="ARBA" id="ARBA00004123"/>
    </source>
</evidence>
<evidence type="ECO:0000256" key="3">
    <source>
        <dbReference type="ARBA" id="ARBA00023125"/>
    </source>
</evidence>
<keyword evidence="8" id="KW-0472">Membrane</keyword>
<dbReference type="CDD" id="cd00018">
    <property type="entry name" value="AP2"/>
    <property type="match status" value="1"/>
</dbReference>
<keyword evidence="5" id="KW-0539">Nucleus</keyword>
<feature type="transmembrane region" description="Helical" evidence="8">
    <location>
        <begin position="308"/>
        <end position="332"/>
    </location>
</feature>
<dbReference type="EMBL" id="JAGKQM010000002">
    <property type="protein sequence ID" value="KAH0937153.1"/>
    <property type="molecule type" value="Genomic_DNA"/>
</dbReference>
<evidence type="ECO:0000256" key="7">
    <source>
        <dbReference type="SAM" id="MobiDB-lite"/>
    </source>
</evidence>
<sequence length="819" mass="90210">MEEEQPPTKKRNMGRSRKGCMKGKGGPENATCTFRGVRQRTWGKWVAEIREPNLGTRLWLGTFNTSVEAAMAYDEAAKKLYGHEAKLNLLHPQQQQKEKVNRNLSFSLTGTSWDYKLDKVHGLDLGLVPSSGSRGSWSGSFSFIQEDDKTTSESSVSWLLPKRSDSQDQESVHAASSLTFSTKLKPMMTPDYGLSNGVGSRFLVEQEKKTVYDVSSSCGSSDNKESILVPSVGVGEVMHRTEVEEGTGYLEMDDLLEIDDLGLLIDFIRTLPKSETLPDTVIETPFMAFFSGAGEGVSRRRRDLPAHLCLLFVAMFFSYLLLCVSPFIKLLLCGGVKIRSSGDGEDKKIHMNLSVFPLVGFSSASSPDSSVELFNEEDISMRTVSGKSSKFVGTDELFHPPFETPLTPSEPDWKTSDTDEFQKLLIPSFPTMMMPAFSLLRSRLIGDLIDLGESLDALSSVGDGRLRGVVMGVLAGAGITGSPMPPFVAMFFSYFCSVFHVHKAVIMRWSEDPKLYATETDKKIHRTTSIGVTCPRLVFSSASSPEASSVLLFMRFGASSVQISVRTPYSQRSPLFLSPGTDELFHPPFETPLTPSDTRSGNSSWLDLKSFRSFLSLSFPTMMMPAFSLLRSLVGRRQSSLADFGPHLPFFGAWPTKLMVKIFGGFTDVYDLCALPYIYFMKKLLVGSPSHVPCSIPFPYLLSMKGEDFSVSTGKCSSFYTVLLSCVAVCTGPEDASETTSVYLVGENWVSTSLVTNFRLSDFVVKLLSTHSSFALNSLSSSHEDLSILALFAYVVYAFNQRGCLIPSGCTVVPKNIEV</sequence>
<evidence type="ECO:0000313" key="11">
    <source>
        <dbReference type="Proteomes" id="UP000824890"/>
    </source>
</evidence>
<dbReference type="InterPro" id="IPR036955">
    <property type="entry name" value="AP2/ERF_dom_sf"/>
</dbReference>
<evidence type="ECO:0000256" key="4">
    <source>
        <dbReference type="ARBA" id="ARBA00023163"/>
    </source>
</evidence>
<evidence type="ECO:0000259" key="9">
    <source>
        <dbReference type="PROSITE" id="PS51032"/>
    </source>
</evidence>
<dbReference type="SUPFAM" id="SSF54171">
    <property type="entry name" value="DNA-binding domain"/>
    <property type="match status" value="1"/>
</dbReference>
<comment type="similarity">
    <text evidence="6">Belongs to the AP2/ERF transcription factor family. ERF subfamily.</text>
</comment>
<dbReference type="PROSITE" id="PS51032">
    <property type="entry name" value="AP2_ERF"/>
    <property type="match status" value="1"/>
</dbReference>
<dbReference type="PANTHER" id="PTHR31241">
    <property type="entry name" value="DEHYDRATION-RESPONSIVE ELEMENT-BINDING PROTEIN 2C"/>
    <property type="match status" value="1"/>
</dbReference>
<dbReference type="SMART" id="SM00380">
    <property type="entry name" value="AP2"/>
    <property type="match status" value="1"/>
</dbReference>
<comment type="subcellular location">
    <subcellularLocation>
        <location evidence="1">Nucleus</location>
    </subcellularLocation>
</comment>
<dbReference type="PANTHER" id="PTHR31241:SF61">
    <property type="entry name" value="AP2_ERF DOMAIN-CONTAINING PROTEIN"/>
    <property type="match status" value="1"/>
</dbReference>
<dbReference type="Pfam" id="PF00847">
    <property type="entry name" value="AP2"/>
    <property type="match status" value="1"/>
</dbReference>
<keyword evidence="4" id="KW-0804">Transcription</keyword>
<dbReference type="InterPro" id="IPR016177">
    <property type="entry name" value="DNA-bd_dom_sf"/>
</dbReference>
<comment type="caution">
    <text evidence="10">The sequence shown here is derived from an EMBL/GenBank/DDBJ whole genome shotgun (WGS) entry which is preliminary data.</text>
</comment>
<keyword evidence="8" id="KW-1133">Transmembrane helix</keyword>
<accession>A0ABQ8E696</accession>